<gene>
    <name evidence="2" type="ORF">PXEA_LOCUS2117</name>
</gene>
<evidence type="ECO:0000313" key="2">
    <source>
        <dbReference type="EMBL" id="VEL08677.1"/>
    </source>
</evidence>
<proteinExistence type="predicted"/>
<name>A0A448WCW1_9PLAT</name>
<sequence>MGRWETLEEGGKPIGPAFGRPTQLAPDRPAASHVQSSGTGGGLDLLSIGCVVLYILLACLRHRYFSGLVWETKEDGTESRAEPIGRVLFCRLLAGVRICVFPLSPPSRQRPARVRQDSTRHLTIRPHGTFNLKDPIIYQSTQTPPNRPALEPRQPVRVRVPQPGVTMPGRVKSAALKWNIRRRDGHTNKPSQRTKLDIGQ</sequence>
<keyword evidence="3" id="KW-1185">Reference proteome</keyword>
<dbReference type="Proteomes" id="UP000784294">
    <property type="component" value="Unassembled WGS sequence"/>
</dbReference>
<feature type="region of interest" description="Disordered" evidence="1">
    <location>
        <begin position="1"/>
        <end position="39"/>
    </location>
</feature>
<reference evidence="2" key="1">
    <citation type="submission" date="2018-11" db="EMBL/GenBank/DDBJ databases">
        <authorList>
            <consortium name="Pathogen Informatics"/>
        </authorList>
    </citation>
    <scope>NUCLEOTIDE SEQUENCE</scope>
</reference>
<comment type="caution">
    <text evidence="2">The sequence shown here is derived from an EMBL/GenBank/DDBJ whole genome shotgun (WGS) entry which is preliminary data.</text>
</comment>
<evidence type="ECO:0000256" key="1">
    <source>
        <dbReference type="SAM" id="MobiDB-lite"/>
    </source>
</evidence>
<feature type="compositionally biased region" description="Basic and acidic residues" evidence="1">
    <location>
        <begin position="1"/>
        <end position="11"/>
    </location>
</feature>
<feature type="region of interest" description="Disordered" evidence="1">
    <location>
        <begin position="180"/>
        <end position="200"/>
    </location>
</feature>
<dbReference type="EMBL" id="CAAALY010004482">
    <property type="protein sequence ID" value="VEL08677.1"/>
    <property type="molecule type" value="Genomic_DNA"/>
</dbReference>
<evidence type="ECO:0000313" key="3">
    <source>
        <dbReference type="Proteomes" id="UP000784294"/>
    </source>
</evidence>
<dbReference type="AlphaFoldDB" id="A0A448WCW1"/>
<accession>A0A448WCW1</accession>
<organism evidence="2 3">
    <name type="scientific">Protopolystoma xenopodis</name>
    <dbReference type="NCBI Taxonomy" id="117903"/>
    <lineage>
        <taxon>Eukaryota</taxon>
        <taxon>Metazoa</taxon>
        <taxon>Spiralia</taxon>
        <taxon>Lophotrochozoa</taxon>
        <taxon>Platyhelminthes</taxon>
        <taxon>Monogenea</taxon>
        <taxon>Polyopisthocotylea</taxon>
        <taxon>Polystomatidea</taxon>
        <taxon>Polystomatidae</taxon>
        <taxon>Protopolystoma</taxon>
    </lineage>
</organism>
<protein>
    <submittedName>
        <fullName evidence="2">Uncharacterized protein</fullName>
    </submittedName>
</protein>